<dbReference type="InterPro" id="IPR040766">
    <property type="entry name" value="Tudor_2_RapA"/>
</dbReference>
<keyword evidence="8 9" id="KW-0804">Transcription</keyword>
<dbReference type="Gene3D" id="3.40.50.10810">
    <property type="entry name" value="Tandem AAA-ATPase domain"/>
    <property type="match status" value="1"/>
</dbReference>
<comment type="subunit">
    <text evidence="9">Interacts with the RNAP. Has a higher affinity for the core RNAP than for the holoenzyme. Its ATPase activity is stimulated by binding to RNAP.</text>
</comment>
<dbReference type="Gene3D" id="6.10.140.1500">
    <property type="match status" value="1"/>
</dbReference>
<dbReference type="Gene3D" id="3.30.360.80">
    <property type="match status" value="1"/>
</dbReference>
<keyword evidence="5 9" id="KW-0805">Transcription regulation</keyword>
<evidence type="ECO:0000259" key="12">
    <source>
        <dbReference type="PROSITE" id="PS51194"/>
    </source>
</evidence>
<keyword evidence="1 9" id="KW-0547">Nucleotide-binding</keyword>
<gene>
    <name evidence="9" type="primary">rapA</name>
    <name evidence="13" type="ORF">C2E16_04100</name>
</gene>
<evidence type="ECO:0000256" key="1">
    <source>
        <dbReference type="ARBA" id="ARBA00022741"/>
    </source>
</evidence>
<dbReference type="InterPro" id="IPR014001">
    <property type="entry name" value="Helicase_ATP-bd"/>
</dbReference>
<keyword evidence="3 9" id="KW-0347">Helicase</keyword>
<evidence type="ECO:0000313" key="14">
    <source>
        <dbReference type="Proteomes" id="UP000237673"/>
    </source>
</evidence>
<evidence type="ECO:0000256" key="3">
    <source>
        <dbReference type="ARBA" id="ARBA00022806"/>
    </source>
</evidence>
<dbReference type="Proteomes" id="UP000237673">
    <property type="component" value="Chromosome"/>
</dbReference>
<evidence type="ECO:0000256" key="9">
    <source>
        <dbReference type="HAMAP-Rule" id="MF_01821"/>
    </source>
</evidence>
<dbReference type="RefSeq" id="WP_084971332.1">
    <property type="nucleotide sequence ID" value="NZ_CAXONQ010000071.1"/>
</dbReference>
<keyword evidence="7 9" id="KW-0010">Activator</keyword>
<dbReference type="Gene3D" id="2.30.30.930">
    <property type="match status" value="1"/>
</dbReference>
<comment type="similarity">
    <text evidence="9">Belongs to the SNF2/RAD54 helicase family. RapA subfamily.</text>
</comment>
<dbReference type="SMART" id="SM00490">
    <property type="entry name" value="HELICc"/>
    <property type="match status" value="1"/>
</dbReference>
<dbReference type="CDD" id="cd18793">
    <property type="entry name" value="SF2_C_SNF"/>
    <property type="match status" value="1"/>
</dbReference>
<dbReference type="Pfam" id="PF00176">
    <property type="entry name" value="SNF2-rel_dom"/>
    <property type="match status" value="1"/>
</dbReference>
<evidence type="ECO:0000256" key="2">
    <source>
        <dbReference type="ARBA" id="ARBA00022801"/>
    </source>
</evidence>
<evidence type="ECO:0000259" key="11">
    <source>
        <dbReference type="PROSITE" id="PS51192"/>
    </source>
</evidence>
<sequence length="967" mass="109761">MPFTLGQRWISDTESELGLGTVVALDARMVTLLFPATGENRLYARNDSPITRVIFNPGDTVTSHEGWQLEVAEVRNDNGLVTYIGTRLDTQEPMEMREVLLDSKLVFSKPQDRLFAGQLDRMDRFALRFRARRYQSEQYRLSVSGLRGMRTNLIPHQLHIAHDVGRRHAPRVLLADEVGLGKTIEAGMIIHQQLLAGRADRVLIVVPETLQHQWLVEMLRRFNLRFSLFDDARYAEAQHDSDNPFDTEQLVICSLDFVRRNKQRLQQLADAEWDLLVVDEAHHLAWSEGEPSREYQVIEQLAEQIPGVLLLTATPEQLGMESHFARLRLLDPDRFHDFEQFVAEQENYRPVADAVAMLLEDKSITSAEMNLLSDLIGEQDIEPLLQTANGKSDGRQAAREELIRMLMDRHGTSRVLFRNTRNGVKGFPHRELHQIRLPLPTQYQTAIKVSGIMAARKSAEERAHDMLYPEQIYQEFEGDSGTWWNFDPRVEWLMGYLTSNRKEKVLVICAKAATALQLEQVLREREGIRAAVFHEGLSIIDRDRAAAWFASEEDGAQVLLCSEIGSEGRNFQFANRLVMFDLPFNPDLLEQRIGRLDRIGQTRDIQIMVPYLEKTAQSVLVRWYHEGLDAFEHTCPTGRTVYDRVHDQLIGYLAAPENSEGLDAFIAECRQQHDALRAQLEQGRDRLLELHSNGGEKAQALAEEISRQDNNIELVNFALNLFDIIGINQEDRSDNLIVLTPSDHMLVPDFPGLPEEGCTITFDRDQALAREDAQYVTWEHPIIRNGLDLILSGDTGSCALSLLKNKALPVGTLLIELIYVVEAQAPKHLQLTRFLPPTPVRLLVDRKGVNLADKVEFESFNRQLNAVNRHNGSKLVNAVQQDVHAILQLAEPQAAEAARKLIDAARAEADEKLSAELERLEALKAVNPNIREDEIAALESNRSEVLASLNDAGWRLDALRLIVVSHQ</sequence>
<dbReference type="PROSITE" id="PS51194">
    <property type="entry name" value="HELICASE_CTER"/>
    <property type="match status" value="1"/>
</dbReference>
<dbReference type="EMBL" id="CP026378">
    <property type="protein sequence ID" value="AUY24172.1"/>
    <property type="molecule type" value="Genomic_DNA"/>
</dbReference>
<dbReference type="Pfam" id="PF12137">
    <property type="entry name" value="RapA_C"/>
    <property type="match status" value="1"/>
</dbReference>
<evidence type="ECO:0000256" key="8">
    <source>
        <dbReference type="ARBA" id="ARBA00023163"/>
    </source>
</evidence>
<dbReference type="InterPro" id="IPR040765">
    <property type="entry name" value="Tudor_1_RapA"/>
</dbReference>
<evidence type="ECO:0000256" key="7">
    <source>
        <dbReference type="ARBA" id="ARBA00023159"/>
    </source>
</evidence>
<dbReference type="HAMAP" id="MF_01821">
    <property type="entry name" value="Helicase_RapA"/>
    <property type="match status" value="1"/>
</dbReference>
<dbReference type="InterPro" id="IPR000330">
    <property type="entry name" value="SNF2_N"/>
</dbReference>
<dbReference type="NCBIfam" id="NF003426">
    <property type="entry name" value="PRK04914.1"/>
    <property type="match status" value="1"/>
</dbReference>
<name>A0ABM6RYH3_9GAMM</name>
<feature type="binding site" evidence="9">
    <location>
        <begin position="176"/>
        <end position="183"/>
    </location>
    <ligand>
        <name>ATP</name>
        <dbReference type="ChEBI" id="CHEBI:30616"/>
    </ligand>
</feature>
<feature type="domain" description="Helicase ATP-binding" evidence="11">
    <location>
        <begin position="163"/>
        <end position="333"/>
    </location>
</feature>
<keyword evidence="6 9" id="KW-0238">DNA-binding</keyword>
<organism evidence="13 14">
    <name type="scientific">Mixta calida</name>
    <dbReference type="NCBI Taxonomy" id="665913"/>
    <lineage>
        <taxon>Bacteria</taxon>
        <taxon>Pseudomonadati</taxon>
        <taxon>Pseudomonadota</taxon>
        <taxon>Gammaproteobacteria</taxon>
        <taxon>Enterobacterales</taxon>
        <taxon>Erwiniaceae</taxon>
        <taxon>Mixta</taxon>
    </lineage>
</organism>
<keyword evidence="14" id="KW-1185">Reference proteome</keyword>
<evidence type="ECO:0000256" key="5">
    <source>
        <dbReference type="ARBA" id="ARBA00023015"/>
    </source>
</evidence>
<protein>
    <recommendedName>
        <fullName evidence="9">RNA polymerase-associated protein RapA</fullName>
        <ecNumber evidence="9">3.6.4.-</ecNumber>
    </recommendedName>
    <alternativeName>
        <fullName evidence="9">ATP-dependent helicase HepA</fullName>
    </alternativeName>
</protein>
<keyword evidence="10" id="KW-0175">Coiled coil</keyword>
<keyword evidence="4 9" id="KW-0067">ATP-binding</keyword>
<dbReference type="Gene3D" id="2.30.30.140">
    <property type="match status" value="1"/>
</dbReference>
<feature type="domain" description="Helicase C-terminal" evidence="12">
    <location>
        <begin position="489"/>
        <end position="643"/>
    </location>
</feature>
<dbReference type="Gene3D" id="3.40.50.300">
    <property type="entry name" value="P-loop containing nucleotide triphosphate hydrolases"/>
    <property type="match status" value="1"/>
</dbReference>
<feature type="coiled-coil region" evidence="10">
    <location>
        <begin position="895"/>
        <end position="926"/>
    </location>
</feature>
<dbReference type="InterPro" id="IPR001650">
    <property type="entry name" value="Helicase_C-like"/>
</dbReference>
<reference evidence="13 14" key="1">
    <citation type="submission" date="2018-01" db="EMBL/GenBank/DDBJ databases">
        <title>Complete and assembled Genome of Pantoea calida DSM22759T.</title>
        <authorList>
            <person name="Stevens M.J.A."/>
            <person name="Zurfluh K."/>
            <person name="Stephan R."/>
        </authorList>
    </citation>
    <scope>NUCLEOTIDE SEQUENCE [LARGE SCALE GENOMIC DNA]</scope>
    <source>
        <strain evidence="13 14">DSM 22759</strain>
    </source>
</reference>
<dbReference type="InterPro" id="IPR027417">
    <property type="entry name" value="P-loop_NTPase"/>
</dbReference>
<dbReference type="SUPFAM" id="SSF52540">
    <property type="entry name" value="P-loop containing nucleoside triphosphate hydrolases"/>
    <property type="match status" value="2"/>
</dbReference>
<dbReference type="Gene3D" id="6.10.140.2230">
    <property type="match status" value="1"/>
</dbReference>
<dbReference type="PANTHER" id="PTHR45766">
    <property type="entry name" value="DNA ANNEALING HELICASE AND ENDONUCLEASE ZRANB3 FAMILY MEMBER"/>
    <property type="match status" value="1"/>
</dbReference>
<evidence type="ECO:0000256" key="4">
    <source>
        <dbReference type="ARBA" id="ARBA00022840"/>
    </source>
</evidence>
<evidence type="ECO:0000256" key="6">
    <source>
        <dbReference type="ARBA" id="ARBA00023125"/>
    </source>
</evidence>
<feature type="short sequence motif" description="DEAH box" evidence="9">
    <location>
        <begin position="279"/>
        <end position="282"/>
    </location>
</feature>
<dbReference type="InterPro" id="IPR022737">
    <property type="entry name" value="RapA_C"/>
</dbReference>
<dbReference type="Pfam" id="PF18337">
    <property type="entry name" value="Tudor_RapA"/>
    <property type="match status" value="1"/>
</dbReference>
<comment type="function">
    <text evidence="9">Transcription regulator that activates transcription by stimulating RNA polymerase (RNAP) recycling in case of stress conditions such as supercoiled DNA or high salt concentrations. Probably acts by releasing the RNAP, when it is trapped or immobilized on tightly supercoiled DNA. Does not activate transcription on linear DNA. Probably not involved in DNA repair.</text>
</comment>
<dbReference type="CDD" id="cd18011">
    <property type="entry name" value="DEXDc_RapA"/>
    <property type="match status" value="1"/>
</dbReference>
<dbReference type="PANTHER" id="PTHR45766:SF6">
    <property type="entry name" value="SWI_SNF-RELATED MATRIX-ASSOCIATED ACTIN-DEPENDENT REGULATOR OF CHROMATIN SUBFAMILY A-LIKE PROTEIN 1"/>
    <property type="match status" value="1"/>
</dbReference>
<dbReference type="InterPro" id="IPR038718">
    <property type="entry name" value="SNF2-like_sf"/>
</dbReference>
<dbReference type="GeneID" id="84631579"/>
<evidence type="ECO:0000256" key="10">
    <source>
        <dbReference type="SAM" id="Coils"/>
    </source>
</evidence>
<proteinExistence type="inferred from homology"/>
<dbReference type="Pfam" id="PF18339">
    <property type="entry name" value="Tudor_1_RapA"/>
    <property type="match status" value="1"/>
</dbReference>
<dbReference type="InterPro" id="IPR057342">
    <property type="entry name" value="DEXDc_RapA"/>
</dbReference>
<dbReference type="InterPro" id="IPR023949">
    <property type="entry name" value="Helicase_RapA"/>
</dbReference>
<dbReference type="Pfam" id="PF00271">
    <property type="entry name" value="Helicase_C"/>
    <property type="match status" value="1"/>
</dbReference>
<dbReference type="SMART" id="SM00487">
    <property type="entry name" value="DEXDc"/>
    <property type="match status" value="1"/>
</dbReference>
<dbReference type="EC" id="3.6.4.-" evidence="9"/>
<keyword evidence="2 9" id="KW-0378">Hydrolase</keyword>
<dbReference type="PROSITE" id="PS51192">
    <property type="entry name" value="HELICASE_ATP_BIND_1"/>
    <property type="match status" value="1"/>
</dbReference>
<dbReference type="InterPro" id="IPR049730">
    <property type="entry name" value="SNF2/RAD54-like_C"/>
</dbReference>
<evidence type="ECO:0000313" key="13">
    <source>
        <dbReference type="EMBL" id="AUY24172.1"/>
    </source>
</evidence>
<accession>A0ABM6RYH3</accession>